<protein>
    <submittedName>
        <fullName evidence="1">Uncharacterized protein</fullName>
    </submittedName>
</protein>
<evidence type="ECO:0000313" key="2">
    <source>
        <dbReference type="Proteomes" id="UP000814140"/>
    </source>
</evidence>
<gene>
    <name evidence="1" type="ORF">BV25DRAFT_1843588</name>
</gene>
<sequence length="244" mass="26067">MSGGCQLDLLLLLGSCLVSVLHVSHLVHYLANTSVAYTFCDGPSSVHATYSACLPCINSAIMTTRPASASADRRISRLYAPGGPLDSQTTDSQDSRFLPHQRHVDGEANGKNVSHSPRRMITSGPFSDYAALCSPSGFYTSKSSSPRPISRTSNQPTTTSHKASRPVKNKSALAQEPDEVSSDSRSASGTATTPTTAHLATKRHVHDLIDELERARKRVRLLEAQLVEEVRGAVGSGVGGDQRL</sequence>
<reference evidence="1" key="1">
    <citation type="submission" date="2021-03" db="EMBL/GenBank/DDBJ databases">
        <authorList>
            <consortium name="DOE Joint Genome Institute"/>
            <person name="Ahrendt S."/>
            <person name="Looney B.P."/>
            <person name="Miyauchi S."/>
            <person name="Morin E."/>
            <person name="Drula E."/>
            <person name="Courty P.E."/>
            <person name="Chicoki N."/>
            <person name="Fauchery L."/>
            <person name="Kohler A."/>
            <person name="Kuo A."/>
            <person name="Labutti K."/>
            <person name="Pangilinan J."/>
            <person name="Lipzen A."/>
            <person name="Riley R."/>
            <person name="Andreopoulos W."/>
            <person name="He G."/>
            <person name="Johnson J."/>
            <person name="Barry K.W."/>
            <person name="Grigoriev I.V."/>
            <person name="Nagy L."/>
            <person name="Hibbett D."/>
            <person name="Henrissat B."/>
            <person name="Matheny P.B."/>
            <person name="Labbe J."/>
            <person name="Martin F."/>
        </authorList>
    </citation>
    <scope>NUCLEOTIDE SEQUENCE</scope>
    <source>
        <strain evidence="1">HHB10654</strain>
    </source>
</reference>
<reference evidence="1" key="2">
    <citation type="journal article" date="2022" name="New Phytol.">
        <title>Evolutionary transition to the ectomycorrhizal habit in the genomes of a hyperdiverse lineage of mushroom-forming fungi.</title>
        <authorList>
            <person name="Looney B."/>
            <person name="Miyauchi S."/>
            <person name="Morin E."/>
            <person name="Drula E."/>
            <person name="Courty P.E."/>
            <person name="Kohler A."/>
            <person name="Kuo A."/>
            <person name="LaButti K."/>
            <person name="Pangilinan J."/>
            <person name="Lipzen A."/>
            <person name="Riley R."/>
            <person name="Andreopoulos W."/>
            <person name="He G."/>
            <person name="Johnson J."/>
            <person name="Nolan M."/>
            <person name="Tritt A."/>
            <person name="Barry K.W."/>
            <person name="Grigoriev I.V."/>
            <person name="Nagy L.G."/>
            <person name="Hibbett D."/>
            <person name="Henrissat B."/>
            <person name="Matheny P.B."/>
            <person name="Labbe J."/>
            <person name="Martin F.M."/>
        </authorList>
    </citation>
    <scope>NUCLEOTIDE SEQUENCE</scope>
    <source>
        <strain evidence="1">HHB10654</strain>
    </source>
</reference>
<comment type="caution">
    <text evidence="1">The sequence shown here is derived from an EMBL/GenBank/DDBJ whole genome shotgun (WGS) entry which is preliminary data.</text>
</comment>
<dbReference type="EMBL" id="MU277398">
    <property type="protein sequence ID" value="KAI0054540.1"/>
    <property type="molecule type" value="Genomic_DNA"/>
</dbReference>
<proteinExistence type="predicted"/>
<organism evidence="1 2">
    <name type="scientific">Artomyces pyxidatus</name>
    <dbReference type="NCBI Taxonomy" id="48021"/>
    <lineage>
        <taxon>Eukaryota</taxon>
        <taxon>Fungi</taxon>
        <taxon>Dikarya</taxon>
        <taxon>Basidiomycota</taxon>
        <taxon>Agaricomycotina</taxon>
        <taxon>Agaricomycetes</taxon>
        <taxon>Russulales</taxon>
        <taxon>Auriscalpiaceae</taxon>
        <taxon>Artomyces</taxon>
    </lineage>
</organism>
<name>A0ACB8SF38_9AGAM</name>
<evidence type="ECO:0000313" key="1">
    <source>
        <dbReference type="EMBL" id="KAI0054540.1"/>
    </source>
</evidence>
<dbReference type="Proteomes" id="UP000814140">
    <property type="component" value="Unassembled WGS sequence"/>
</dbReference>
<accession>A0ACB8SF38</accession>
<keyword evidence="2" id="KW-1185">Reference proteome</keyword>